<proteinExistence type="inferred from homology"/>
<feature type="domain" description="Pyruvate carboxyltransferase" evidence="4">
    <location>
        <begin position="6"/>
        <end position="273"/>
    </location>
</feature>
<evidence type="ECO:0000313" key="6">
    <source>
        <dbReference type="Proteomes" id="UP001366166"/>
    </source>
</evidence>
<comment type="similarity">
    <text evidence="1">Belongs to the HMG-CoA lyase family.</text>
</comment>
<reference evidence="6" key="1">
    <citation type="journal article" date="2023" name="Arch. Microbiol.">
        <title>Desulfoferula mesophilus gen. nov. sp. nov., a mesophilic sulfate-reducing bacterium isolated from a brackish lake sediment.</title>
        <authorList>
            <person name="Watanabe T."/>
            <person name="Yabe T."/>
            <person name="Tsuji J.M."/>
            <person name="Fukui M."/>
        </authorList>
    </citation>
    <scope>NUCLEOTIDE SEQUENCE [LARGE SCALE GENOMIC DNA]</scope>
    <source>
        <strain evidence="6">12FAK</strain>
    </source>
</reference>
<dbReference type="InterPro" id="IPR043594">
    <property type="entry name" value="HMGL"/>
</dbReference>
<name>A0AAU9F2P6_9BACT</name>
<keyword evidence="3 5" id="KW-0456">Lyase</keyword>
<dbReference type="InterPro" id="IPR000891">
    <property type="entry name" value="PYR_CT"/>
</dbReference>
<dbReference type="FunFam" id="3.20.20.70:FF:000071">
    <property type="entry name" value="Hydroxymethylglutaryl-CoA lyase"/>
    <property type="match status" value="1"/>
</dbReference>
<sequence length="302" mass="32060">MQPDPVTVVEVGPRDGLQYESVFFPTEAKIALIDRLSATGLRRIEVTSFVHPKVIPHLKDALEVLHGIHKAPGVIYSALVPNLKGCLRALETPVDELALFVSASQAHNHKNVGMSIEDSLKGFADIARQALAAGRSLRGYVVTAFGCPYEGAIPLERVERIIEAYGELGAREVSLGDTTGMANPRQVGEVFARLGAEHQGLPLAAHFHNSRGLGLANAYAAYQAGCRVFDSSVGGLGGCPTAVGAMGNVATEDLVNMMEEMGAATGVDFDRLLEATELIKQTLGGELASFTCKQGRPAWNAP</sequence>
<protein>
    <submittedName>
        <fullName evidence="5">Hydroxymethylglutaryl-CoA lyase YngG</fullName>
    </submittedName>
</protein>
<dbReference type="Gene3D" id="3.20.20.70">
    <property type="entry name" value="Aldolase class I"/>
    <property type="match status" value="1"/>
</dbReference>
<keyword evidence="2" id="KW-0479">Metal-binding</keyword>
<dbReference type="PANTHER" id="PTHR42738">
    <property type="entry name" value="HYDROXYMETHYLGLUTARYL-COA LYASE"/>
    <property type="match status" value="1"/>
</dbReference>
<evidence type="ECO:0000256" key="2">
    <source>
        <dbReference type="ARBA" id="ARBA00022723"/>
    </source>
</evidence>
<dbReference type="SUPFAM" id="SSF51569">
    <property type="entry name" value="Aldolase"/>
    <property type="match status" value="1"/>
</dbReference>
<evidence type="ECO:0000256" key="1">
    <source>
        <dbReference type="ARBA" id="ARBA00009405"/>
    </source>
</evidence>
<dbReference type="GO" id="GO:0004419">
    <property type="term" value="F:hydroxymethylglutaryl-CoA lyase activity"/>
    <property type="evidence" value="ECO:0007669"/>
    <property type="project" value="TreeGrafter"/>
</dbReference>
<evidence type="ECO:0000256" key="3">
    <source>
        <dbReference type="ARBA" id="ARBA00023239"/>
    </source>
</evidence>
<dbReference type="GO" id="GO:0046951">
    <property type="term" value="P:ketone body biosynthetic process"/>
    <property type="evidence" value="ECO:0007669"/>
    <property type="project" value="TreeGrafter"/>
</dbReference>
<accession>A0AAU9F2P6</accession>
<dbReference type="PROSITE" id="PS50991">
    <property type="entry name" value="PYR_CT"/>
    <property type="match status" value="1"/>
</dbReference>
<dbReference type="GO" id="GO:0006552">
    <property type="term" value="P:L-leucine catabolic process"/>
    <property type="evidence" value="ECO:0007669"/>
    <property type="project" value="TreeGrafter"/>
</dbReference>
<dbReference type="RefSeq" id="WP_338600913.1">
    <property type="nucleotide sequence ID" value="NZ_AP028679.1"/>
</dbReference>
<dbReference type="PANTHER" id="PTHR42738:SF7">
    <property type="entry name" value="HYDROXYMETHYLGLUTARYL-COA LYASE"/>
    <property type="match status" value="1"/>
</dbReference>
<dbReference type="NCBIfam" id="NF004283">
    <property type="entry name" value="PRK05692.1"/>
    <property type="match status" value="1"/>
</dbReference>
<dbReference type="Pfam" id="PF00682">
    <property type="entry name" value="HMGL-like"/>
    <property type="match status" value="1"/>
</dbReference>
<dbReference type="CDD" id="cd07938">
    <property type="entry name" value="DRE_TIM_HMGL"/>
    <property type="match status" value="1"/>
</dbReference>
<evidence type="ECO:0000313" key="5">
    <source>
        <dbReference type="EMBL" id="BEQ15872.1"/>
    </source>
</evidence>
<gene>
    <name evidence="5" type="primary">yngG</name>
    <name evidence="5" type="ORF">FAK_29380</name>
</gene>
<dbReference type="EMBL" id="AP028679">
    <property type="protein sequence ID" value="BEQ15872.1"/>
    <property type="molecule type" value="Genomic_DNA"/>
</dbReference>
<dbReference type="Proteomes" id="UP001366166">
    <property type="component" value="Chromosome"/>
</dbReference>
<dbReference type="KEGG" id="dmp:FAK_29380"/>
<dbReference type="AlphaFoldDB" id="A0AAU9F2P6"/>
<dbReference type="GO" id="GO:0046872">
    <property type="term" value="F:metal ion binding"/>
    <property type="evidence" value="ECO:0007669"/>
    <property type="project" value="UniProtKB-KW"/>
</dbReference>
<keyword evidence="6" id="KW-1185">Reference proteome</keyword>
<organism evidence="5 6">
    <name type="scientific">Desulfoferula mesophila</name>
    <dbReference type="NCBI Taxonomy" id="3058419"/>
    <lineage>
        <taxon>Bacteria</taxon>
        <taxon>Pseudomonadati</taxon>
        <taxon>Thermodesulfobacteriota</taxon>
        <taxon>Desulfarculia</taxon>
        <taxon>Desulfarculales</taxon>
        <taxon>Desulfarculaceae</taxon>
        <taxon>Desulfoferula</taxon>
    </lineage>
</organism>
<evidence type="ECO:0000259" key="4">
    <source>
        <dbReference type="PROSITE" id="PS50991"/>
    </source>
</evidence>
<dbReference type="InterPro" id="IPR013785">
    <property type="entry name" value="Aldolase_TIM"/>
</dbReference>